<keyword evidence="8" id="KW-0299">Galactose metabolism</keyword>
<dbReference type="UniPathway" id="UPA00214"/>
<keyword evidence="7 10" id="KW-0520">NAD</keyword>
<dbReference type="GO" id="GO:0005829">
    <property type="term" value="C:cytosol"/>
    <property type="evidence" value="ECO:0007669"/>
    <property type="project" value="TreeGrafter"/>
</dbReference>
<gene>
    <name evidence="12" type="ORF">SAMN05216389_10389</name>
</gene>
<dbReference type="InterPro" id="IPR005886">
    <property type="entry name" value="UDP_G4E"/>
</dbReference>
<reference evidence="12 13" key="1">
    <citation type="submission" date="2016-10" db="EMBL/GenBank/DDBJ databases">
        <authorList>
            <person name="de Groot N.N."/>
        </authorList>
    </citation>
    <scope>NUCLEOTIDE SEQUENCE [LARGE SCALE GENOMIC DNA]</scope>
    <source>
        <strain evidence="12 13">IBRC-M 10780</strain>
    </source>
</reference>
<dbReference type="Proteomes" id="UP000198618">
    <property type="component" value="Unassembled WGS sequence"/>
</dbReference>
<dbReference type="PANTHER" id="PTHR43725:SF47">
    <property type="entry name" value="UDP-GLUCOSE 4-EPIMERASE"/>
    <property type="match status" value="1"/>
</dbReference>
<evidence type="ECO:0000256" key="8">
    <source>
        <dbReference type="ARBA" id="ARBA00023144"/>
    </source>
</evidence>
<dbReference type="AlphaFoldDB" id="A0A1I0A5Q9"/>
<evidence type="ECO:0000256" key="4">
    <source>
        <dbReference type="ARBA" id="ARBA00007637"/>
    </source>
</evidence>
<dbReference type="Pfam" id="PF01370">
    <property type="entry name" value="Epimerase"/>
    <property type="match status" value="1"/>
</dbReference>
<dbReference type="Gene3D" id="3.90.25.10">
    <property type="entry name" value="UDP-galactose 4-epimerase, domain 1"/>
    <property type="match status" value="1"/>
</dbReference>
<dbReference type="EC" id="5.1.3.2" evidence="5 10"/>
<dbReference type="EMBL" id="FOHE01000003">
    <property type="protein sequence ID" value="SES89481.1"/>
    <property type="molecule type" value="Genomic_DNA"/>
</dbReference>
<evidence type="ECO:0000256" key="10">
    <source>
        <dbReference type="RuleBase" id="RU366046"/>
    </source>
</evidence>
<keyword evidence="13" id="KW-1185">Reference proteome</keyword>
<comment type="cofactor">
    <cofactor evidence="2 10">
        <name>NAD(+)</name>
        <dbReference type="ChEBI" id="CHEBI:57540"/>
    </cofactor>
</comment>
<dbReference type="Gene3D" id="3.40.50.720">
    <property type="entry name" value="NAD(P)-binding Rossmann-like Domain"/>
    <property type="match status" value="1"/>
</dbReference>
<evidence type="ECO:0000256" key="1">
    <source>
        <dbReference type="ARBA" id="ARBA00000083"/>
    </source>
</evidence>
<evidence type="ECO:0000256" key="9">
    <source>
        <dbReference type="ARBA" id="ARBA00023235"/>
    </source>
</evidence>
<evidence type="ECO:0000256" key="3">
    <source>
        <dbReference type="ARBA" id="ARBA00004947"/>
    </source>
</evidence>
<dbReference type="RefSeq" id="WP_090867374.1">
    <property type="nucleotide sequence ID" value="NZ_FOHE01000003.1"/>
</dbReference>
<evidence type="ECO:0000256" key="6">
    <source>
        <dbReference type="ARBA" id="ARBA00018569"/>
    </source>
</evidence>
<name>A0A1I0A5Q9_9BACI</name>
<dbReference type="OrthoDB" id="9801785at2"/>
<organism evidence="12 13">
    <name type="scientific">Oceanobacillus limi</name>
    <dbReference type="NCBI Taxonomy" id="930131"/>
    <lineage>
        <taxon>Bacteria</taxon>
        <taxon>Bacillati</taxon>
        <taxon>Bacillota</taxon>
        <taxon>Bacilli</taxon>
        <taxon>Bacillales</taxon>
        <taxon>Bacillaceae</taxon>
        <taxon>Oceanobacillus</taxon>
    </lineage>
</organism>
<comment type="similarity">
    <text evidence="4 10">Belongs to the NAD(P)-dependent epimerase/dehydratase family.</text>
</comment>
<dbReference type="GO" id="GO:0006012">
    <property type="term" value="P:galactose metabolic process"/>
    <property type="evidence" value="ECO:0007669"/>
    <property type="project" value="UniProtKB-UniPathway"/>
</dbReference>
<keyword evidence="10" id="KW-0119">Carbohydrate metabolism</keyword>
<dbReference type="PRINTS" id="PR01713">
    <property type="entry name" value="NUCEPIMERASE"/>
</dbReference>
<evidence type="ECO:0000256" key="2">
    <source>
        <dbReference type="ARBA" id="ARBA00001911"/>
    </source>
</evidence>
<evidence type="ECO:0000256" key="7">
    <source>
        <dbReference type="ARBA" id="ARBA00023027"/>
    </source>
</evidence>
<accession>A0A1I0A5Q9</accession>
<sequence length="345" mass="37800">MAILITGGAGYIGAHICVELLHEGYDIVVVDNFSTSNLEGLNRVKYITGKSFKVYNLDITDSDKIRQLFSKESIDSVIHLAGYKSVSESTATPLKYYANNIAGTITLCEVMQEFGVKRLVFSSSATVYAPSNHDGPISEDHPLGAINPYGQTKEIIEGILRNLYLSDQTWSIRILRYFNPVGAHESGQIGENPKGIPNNLMPYIAKVAGGELPVLSVYGSDYPTKDGTGIRDYIHVVDLARGHLHALKAAEASEEIDMFNLGTGRGYSVLEMVEAFERASGRSVPYILAPRRKGDTAICYADVSKAKKKLGWEAKKGINQMCHDAWQWDRRKHGSGSAGTVLLLP</sequence>
<dbReference type="GO" id="GO:0003978">
    <property type="term" value="F:UDP-glucose 4-epimerase activity"/>
    <property type="evidence" value="ECO:0007669"/>
    <property type="project" value="UniProtKB-UniRule"/>
</dbReference>
<evidence type="ECO:0000259" key="11">
    <source>
        <dbReference type="Pfam" id="PF01370"/>
    </source>
</evidence>
<dbReference type="SUPFAM" id="SSF51735">
    <property type="entry name" value="NAD(P)-binding Rossmann-fold domains"/>
    <property type="match status" value="1"/>
</dbReference>
<proteinExistence type="inferred from homology"/>
<dbReference type="PANTHER" id="PTHR43725">
    <property type="entry name" value="UDP-GLUCOSE 4-EPIMERASE"/>
    <property type="match status" value="1"/>
</dbReference>
<dbReference type="NCBIfam" id="TIGR01179">
    <property type="entry name" value="galE"/>
    <property type="match status" value="1"/>
</dbReference>
<evidence type="ECO:0000313" key="13">
    <source>
        <dbReference type="Proteomes" id="UP000198618"/>
    </source>
</evidence>
<comment type="subunit">
    <text evidence="10">Homodimer.</text>
</comment>
<comment type="catalytic activity">
    <reaction evidence="1 10">
        <text>UDP-alpha-D-glucose = UDP-alpha-D-galactose</text>
        <dbReference type="Rhea" id="RHEA:22168"/>
        <dbReference type="ChEBI" id="CHEBI:58885"/>
        <dbReference type="ChEBI" id="CHEBI:66914"/>
        <dbReference type="EC" id="5.1.3.2"/>
    </reaction>
</comment>
<dbReference type="InterPro" id="IPR001509">
    <property type="entry name" value="Epimerase_deHydtase"/>
</dbReference>
<evidence type="ECO:0000256" key="5">
    <source>
        <dbReference type="ARBA" id="ARBA00013189"/>
    </source>
</evidence>
<dbReference type="NCBIfam" id="NF007956">
    <property type="entry name" value="PRK10675.1"/>
    <property type="match status" value="1"/>
</dbReference>
<evidence type="ECO:0000313" key="12">
    <source>
        <dbReference type="EMBL" id="SES89481.1"/>
    </source>
</evidence>
<protein>
    <recommendedName>
        <fullName evidence="6 10">UDP-glucose 4-epimerase</fullName>
        <ecNumber evidence="5 10">5.1.3.2</ecNumber>
    </recommendedName>
</protein>
<dbReference type="InterPro" id="IPR036291">
    <property type="entry name" value="NAD(P)-bd_dom_sf"/>
</dbReference>
<comment type="pathway">
    <text evidence="3 10">Carbohydrate metabolism; galactose metabolism.</text>
</comment>
<dbReference type="STRING" id="930131.SAMN05216389_10389"/>
<keyword evidence="9 10" id="KW-0413">Isomerase</keyword>
<feature type="domain" description="NAD-dependent epimerase/dehydratase" evidence="11">
    <location>
        <begin position="3"/>
        <end position="262"/>
    </location>
</feature>
<dbReference type="CDD" id="cd05247">
    <property type="entry name" value="UDP_G4E_1_SDR_e"/>
    <property type="match status" value="1"/>
</dbReference>